<proteinExistence type="predicted"/>
<feature type="domain" description="J" evidence="2">
    <location>
        <begin position="72"/>
        <end position="138"/>
    </location>
</feature>
<dbReference type="SUPFAM" id="SSF46565">
    <property type="entry name" value="Chaperone J-domain"/>
    <property type="match status" value="1"/>
</dbReference>
<dbReference type="GO" id="GO:0007005">
    <property type="term" value="P:mitochondrion organization"/>
    <property type="evidence" value="ECO:0007669"/>
    <property type="project" value="TreeGrafter"/>
</dbReference>
<accession>A0A1A9UDM6</accession>
<keyword evidence="4" id="KW-1185">Reference proteome</keyword>
<dbReference type="Gene3D" id="1.10.287.110">
    <property type="entry name" value="DnaJ domain"/>
    <property type="match status" value="1"/>
</dbReference>
<dbReference type="EnsemblMetazoa" id="GAUT001009-RA">
    <property type="protein sequence ID" value="GAUT001009-PA"/>
    <property type="gene ID" value="GAUT001009"/>
</dbReference>
<dbReference type="AlphaFoldDB" id="A0A1A9UDM6"/>
<dbReference type="GO" id="GO:0005739">
    <property type="term" value="C:mitochondrion"/>
    <property type="evidence" value="ECO:0007669"/>
    <property type="project" value="TreeGrafter"/>
</dbReference>
<reference evidence="3" key="1">
    <citation type="submission" date="2020-05" db="UniProtKB">
        <authorList>
            <consortium name="EnsemblMetazoa"/>
        </authorList>
    </citation>
    <scope>IDENTIFICATION</scope>
    <source>
        <strain evidence="3">TTRI</strain>
    </source>
</reference>
<protein>
    <submittedName>
        <fullName evidence="3">J domain-containing protein</fullName>
    </submittedName>
</protein>
<dbReference type="Pfam" id="PF00226">
    <property type="entry name" value="DnaJ"/>
    <property type="match status" value="1"/>
</dbReference>
<evidence type="ECO:0000313" key="3">
    <source>
        <dbReference type="EnsemblMetazoa" id="GAUT001009-PA"/>
    </source>
</evidence>
<dbReference type="PROSITE" id="PS50076">
    <property type="entry name" value="DNAJ_2"/>
    <property type="match status" value="1"/>
</dbReference>
<dbReference type="GO" id="GO:0043066">
    <property type="term" value="P:negative regulation of apoptotic process"/>
    <property type="evidence" value="ECO:0007669"/>
    <property type="project" value="TreeGrafter"/>
</dbReference>
<dbReference type="InterPro" id="IPR036869">
    <property type="entry name" value="J_dom_sf"/>
</dbReference>
<dbReference type="PRINTS" id="PR00625">
    <property type="entry name" value="JDOMAIN"/>
</dbReference>
<evidence type="ECO:0000256" key="1">
    <source>
        <dbReference type="ARBA" id="ARBA00023186"/>
    </source>
</evidence>
<dbReference type="STRING" id="7395.A0A1A9UDM6"/>
<dbReference type="InterPro" id="IPR051938">
    <property type="entry name" value="Apopto_cytoskel_mod"/>
</dbReference>
<sequence>MKSLLKPIRSSILLQNFVNCHKTSFACFVHQFKTQKPIYYPDRQEETKRMQKQLQNQLVAEKNEKADLPKDHYYKLLCVPRDATTSQIKAAYYALAKRYHPDAGKDRHQASISKRFEDILNAYRCLVDEAKRHEYDNS</sequence>
<name>A0A1A9UDM6_GLOAU</name>
<dbReference type="Proteomes" id="UP000078200">
    <property type="component" value="Unassembled WGS sequence"/>
</dbReference>
<dbReference type="InterPro" id="IPR001623">
    <property type="entry name" value="DnaJ_domain"/>
</dbReference>
<evidence type="ECO:0000313" key="4">
    <source>
        <dbReference type="Proteomes" id="UP000078200"/>
    </source>
</evidence>
<dbReference type="PANTHER" id="PTHR44145">
    <property type="entry name" value="DNAJ HOMOLOG SUBFAMILY A MEMBER 3, MITOCHONDRIAL"/>
    <property type="match status" value="1"/>
</dbReference>
<dbReference type="PANTHER" id="PTHR44145:SF3">
    <property type="entry name" value="DNAJ HOMOLOG SUBFAMILY A MEMBER 3, MITOCHONDRIAL"/>
    <property type="match status" value="1"/>
</dbReference>
<dbReference type="CDD" id="cd06257">
    <property type="entry name" value="DnaJ"/>
    <property type="match status" value="1"/>
</dbReference>
<dbReference type="SMART" id="SM00271">
    <property type="entry name" value="DnaJ"/>
    <property type="match status" value="1"/>
</dbReference>
<evidence type="ECO:0000259" key="2">
    <source>
        <dbReference type="PROSITE" id="PS50076"/>
    </source>
</evidence>
<dbReference type="VEuPathDB" id="VectorBase:GAUT001009"/>
<organism evidence="3 4">
    <name type="scientific">Glossina austeni</name>
    <name type="common">Savannah tsetse fly</name>
    <dbReference type="NCBI Taxonomy" id="7395"/>
    <lineage>
        <taxon>Eukaryota</taxon>
        <taxon>Metazoa</taxon>
        <taxon>Ecdysozoa</taxon>
        <taxon>Arthropoda</taxon>
        <taxon>Hexapoda</taxon>
        <taxon>Insecta</taxon>
        <taxon>Pterygota</taxon>
        <taxon>Neoptera</taxon>
        <taxon>Endopterygota</taxon>
        <taxon>Diptera</taxon>
        <taxon>Brachycera</taxon>
        <taxon>Muscomorpha</taxon>
        <taxon>Hippoboscoidea</taxon>
        <taxon>Glossinidae</taxon>
        <taxon>Glossina</taxon>
    </lineage>
</organism>
<keyword evidence="1" id="KW-0143">Chaperone</keyword>